<dbReference type="Proteomes" id="UP000214365">
    <property type="component" value="Unassembled WGS sequence"/>
</dbReference>
<dbReference type="GeneID" id="31006009"/>
<evidence type="ECO:0000256" key="1">
    <source>
        <dbReference type="SAM" id="MobiDB-lite"/>
    </source>
</evidence>
<protein>
    <submittedName>
        <fullName evidence="2">Uncharacterized protein</fullName>
    </submittedName>
</protein>
<organism evidence="2 3">
    <name type="scientific">Talaromyces atroroseus</name>
    <dbReference type="NCBI Taxonomy" id="1441469"/>
    <lineage>
        <taxon>Eukaryota</taxon>
        <taxon>Fungi</taxon>
        <taxon>Dikarya</taxon>
        <taxon>Ascomycota</taxon>
        <taxon>Pezizomycotina</taxon>
        <taxon>Eurotiomycetes</taxon>
        <taxon>Eurotiomycetidae</taxon>
        <taxon>Eurotiales</taxon>
        <taxon>Trichocomaceae</taxon>
        <taxon>Talaromyces</taxon>
        <taxon>Talaromyces sect. Trachyspermi</taxon>
    </lineage>
</organism>
<dbReference type="RefSeq" id="XP_020118640.1">
    <property type="nucleotide sequence ID" value="XM_020268556.1"/>
</dbReference>
<feature type="region of interest" description="Disordered" evidence="1">
    <location>
        <begin position="1"/>
        <end position="81"/>
    </location>
</feature>
<dbReference type="AlphaFoldDB" id="A0A225ASE3"/>
<feature type="region of interest" description="Disordered" evidence="1">
    <location>
        <begin position="176"/>
        <end position="207"/>
    </location>
</feature>
<name>A0A225ASE3_TALAT</name>
<gene>
    <name evidence="2" type="ORF">UA08_06253</name>
</gene>
<feature type="compositionally biased region" description="Acidic residues" evidence="1">
    <location>
        <begin position="181"/>
        <end position="197"/>
    </location>
</feature>
<feature type="compositionally biased region" description="Low complexity" evidence="1">
    <location>
        <begin position="16"/>
        <end position="31"/>
    </location>
</feature>
<accession>A0A225ASE3</accession>
<dbReference type="EMBL" id="LFMY01000009">
    <property type="protein sequence ID" value="OKL58519.1"/>
    <property type="molecule type" value="Genomic_DNA"/>
</dbReference>
<evidence type="ECO:0000313" key="2">
    <source>
        <dbReference type="EMBL" id="OKL58519.1"/>
    </source>
</evidence>
<dbReference type="OrthoDB" id="5377213at2759"/>
<evidence type="ECO:0000313" key="3">
    <source>
        <dbReference type="Proteomes" id="UP000214365"/>
    </source>
</evidence>
<reference evidence="2 3" key="1">
    <citation type="submission" date="2015-06" db="EMBL/GenBank/DDBJ databases">
        <title>Talaromyces atroroseus IBT 11181 draft genome.</title>
        <authorList>
            <person name="Rasmussen K.B."/>
            <person name="Rasmussen S."/>
            <person name="Petersen B."/>
            <person name="Sicheritz-Ponten T."/>
            <person name="Mortensen U.H."/>
            <person name="Thrane U."/>
        </authorList>
    </citation>
    <scope>NUCLEOTIDE SEQUENCE [LARGE SCALE GENOMIC DNA]</scope>
    <source>
        <strain evidence="2 3">IBT 11181</strain>
    </source>
</reference>
<proteinExistence type="predicted"/>
<feature type="compositionally biased region" description="Basic residues" evidence="1">
    <location>
        <begin position="54"/>
        <end position="71"/>
    </location>
</feature>
<feature type="compositionally biased region" description="Polar residues" evidence="1">
    <location>
        <begin position="32"/>
        <end position="42"/>
    </location>
</feature>
<comment type="caution">
    <text evidence="2">The sequence shown here is derived from an EMBL/GenBank/DDBJ whole genome shotgun (WGS) entry which is preliminary data.</text>
</comment>
<feature type="region of interest" description="Disordered" evidence="1">
    <location>
        <begin position="263"/>
        <end position="337"/>
    </location>
</feature>
<sequence length="398" mass="43966">MFANTAHKSWRDQHSGKSSPDSYRYSSSLSSQVALDTPSSEPVTPVEGPLLVLPKRRGQNAKSSAKPHIRNKSREERSSTSIDLSRSSIELEGLGIYTNLERDTRFHQNRNSVSNLHRSVSQISSSPSITRLGQSYVHPRRQLPTASAPQNIGQRHSVDERYFTTVNRSLTAIGSTALSIPDDDSADDDTNSPEEAETPGAVSIDYRHSTPVILQRAHTDTAISSGISSSWTPSEHLSSAELTSHAAAVRAARIAFAKKEATKARKIEEQQKKAQQRGERRHQRSVSHMVKPPPATANKKQSEQQQQHHRRAVSEAFPPRASFTENDLAEENSNLEEGVTTTTAATTTTTTTLTPLGPPKLPAATKHNWNKFLTWGKTRYYKAKRKVSMPVSTAATYR</sequence>
<feature type="compositionally biased region" description="Basic and acidic residues" evidence="1">
    <location>
        <begin position="263"/>
        <end position="278"/>
    </location>
</feature>
<keyword evidence="3" id="KW-1185">Reference proteome</keyword>